<evidence type="ECO:0000259" key="7">
    <source>
        <dbReference type="PROSITE" id="PS51787"/>
    </source>
</evidence>
<dbReference type="InterPro" id="IPR015947">
    <property type="entry name" value="PUA-like_sf"/>
</dbReference>
<dbReference type="SMART" id="SM00184">
    <property type="entry name" value="RING"/>
    <property type="match status" value="1"/>
</dbReference>
<feature type="region of interest" description="Disordered" evidence="5">
    <location>
        <begin position="135"/>
        <end position="163"/>
    </location>
</feature>
<dbReference type="RefSeq" id="XP_025056784.1">
    <property type="nucleotide sequence ID" value="XM_025200999.1"/>
</dbReference>
<evidence type="ECO:0000256" key="5">
    <source>
        <dbReference type="SAM" id="MobiDB-lite"/>
    </source>
</evidence>
<proteinExistence type="predicted"/>
<evidence type="ECO:0000256" key="3">
    <source>
        <dbReference type="ARBA" id="ARBA00022833"/>
    </source>
</evidence>
<dbReference type="GO" id="GO:0008270">
    <property type="term" value="F:zinc ion binding"/>
    <property type="evidence" value="ECO:0007669"/>
    <property type="project" value="UniProtKB-KW"/>
</dbReference>
<dbReference type="PANTHER" id="PTHR23327">
    <property type="entry name" value="RING FINGER PROTEIN 127"/>
    <property type="match status" value="1"/>
</dbReference>
<evidence type="ECO:0000313" key="9">
    <source>
        <dbReference type="RefSeq" id="XP_025056784.1"/>
    </source>
</evidence>
<dbReference type="InParanoid" id="A0A3Q0GB03"/>
<gene>
    <name evidence="9" type="primary">LOC102376940</name>
</gene>
<dbReference type="PROSITE" id="PS51787">
    <property type="entry name" value="LON_N"/>
    <property type="match status" value="1"/>
</dbReference>
<dbReference type="InterPro" id="IPR013083">
    <property type="entry name" value="Znf_RING/FYVE/PHD"/>
</dbReference>
<dbReference type="PROSITE" id="PS50089">
    <property type="entry name" value="ZF_RING_2"/>
    <property type="match status" value="1"/>
</dbReference>
<dbReference type="Gene3D" id="3.30.40.10">
    <property type="entry name" value="Zinc/RING finger domain, C3HC4 (zinc finger)"/>
    <property type="match status" value="1"/>
</dbReference>
<evidence type="ECO:0000256" key="1">
    <source>
        <dbReference type="ARBA" id="ARBA00022723"/>
    </source>
</evidence>
<dbReference type="InterPro" id="IPR046336">
    <property type="entry name" value="Lon_prtase_N_sf"/>
</dbReference>
<dbReference type="GeneID" id="102376940"/>
<reference evidence="9" key="1">
    <citation type="submission" date="2025-08" db="UniProtKB">
        <authorList>
            <consortium name="RefSeq"/>
        </authorList>
    </citation>
    <scope>IDENTIFICATION</scope>
</reference>
<dbReference type="PANTHER" id="PTHR23327:SF50">
    <property type="entry name" value="LON PEPTIDASE N-TERMINAL DOMAIN AND RING FINGER PROTEIN 1"/>
    <property type="match status" value="1"/>
</dbReference>
<keyword evidence="1" id="KW-0479">Metal-binding</keyword>
<dbReference type="Pfam" id="PF13923">
    <property type="entry name" value="zf-C3HC4_2"/>
    <property type="match status" value="1"/>
</dbReference>
<dbReference type="GO" id="GO:0061630">
    <property type="term" value="F:ubiquitin protein ligase activity"/>
    <property type="evidence" value="ECO:0007669"/>
    <property type="project" value="TreeGrafter"/>
</dbReference>
<evidence type="ECO:0000256" key="2">
    <source>
        <dbReference type="ARBA" id="ARBA00022771"/>
    </source>
</evidence>
<keyword evidence="8" id="KW-1185">Reference proteome</keyword>
<dbReference type="SUPFAM" id="SSF57850">
    <property type="entry name" value="RING/U-box"/>
    <property type="match status" value="1"/>
</dbReference>
<keyword evidence="3" id="KW-0862">Zinc</keyword>
<dbReference type="Gene3D" id="2.30.130.40">
    <property type="entry name" value="LON domain-like"/>
    <property type="match status" value="1"/>
</dbReference>
<evidence type="ECO:0000259" key="6">
    <source>
        <dbReference type="PROSITE" id="PS50089"/>
    </source>
</evidence>
<dbReference type="CDD" id="cd16514">
    <property type="entry name" value="RING-HC_LONFs_rpt2"/>
    <property type="match status" value="1"/>
</dbReference>
<dbReference type="Proteomes" id="UP000189705">
    <property type="component" value="Unplaced"/>
</dbReference>
<feature type="domain" description="RING-type" evidence="6">
    <location>
        <begin position="177"/>
        <end position="215"/>
    </location>
</feature>
<feature type="compositionally biased region" description="Acidic residues" evidence="5">
    <location>
        <begin position="99"/>
        <end position="108"/>
    </location>
</feature>
<dbReference type="SMART" id="SM00464">
    <property type="entry name" value="LON"/>
    <property type="match status" value="1"/>
</dbReference>
<protein>
    <submittedName>
        <fullName evidence="9">LON peptidase N-terminal domain and RING finger protein 1-like isoform X1</fullName>
    </submittedName>
</protein>
<organism evidence="8 9">
    <name type="scientific">Alligator sinensis</name>
    <name type="common">Chinese alligator</name>
    <dbReference type="NCBI Taxonomy" id="38654"/>
    <lineage>
        <taxon>Eukaryota</taxon>
        <taxon>Metazoa</taxon>
        <taxon>Chordata</taxon>
        <taxon>Craniata</taxon>
        <taxon>Vertebrata</taxon>
        <taxon>Euteleostomi</taxon>
        <taxon>Archelosauria</taxon>
        <taxon>Archosauria</taxon>
        <taxon>Crocodylia</taxon>
        <taxon>Alligatoridae</taxon>
        <taxon>Alligatorinae</taxon>
        <taxon>Alligator</taxon>
    </lineage>
</organism>
<sequence>MSSPDDVSLQLGQLEASVALQQCPEALEDLEVICRSKPQECGIATKEDPPAPAAILASPEEDTQGLKVSSSGKEVPGSLFRLSRGGEDVKHGVSGGAEQDLEEVEQEAEGEKREHGQVEPLLPHLAAWGLGAMPDMKPSSSRQEQCPVEAMEEASAKSSRPRQPALGDLLSLSDLECSLCLRLFLEPVTTPCGHTFCKECLERCLDHRPSCPLCKQSLSEYLKVGKYNPTVLLEEIISTTFPSQLAERKRMHQAEMAELSNLTKNVPIFVCTMAFPGILCPLHIFEPRYRLMIRRCQETGTKMFGMCIHEPGKRFADYGCMLEIQRVEFLADGRSLVSTVGQRRFRVLRRGHRDGYNTADIEYLEDEKVEGEELVELQHLQEATYQLAQRFCEQADAAFRQTVMQRGALPEKEEDAQASADGPAWCWWLISILPFDPSYQLRLFSTTSLKSRLSQLKHILTALLESRDFGRRHSDLNPGGGV</sequence>
<dbReference type="InterPro" id="IPR017907">
    <property type="entry name" value="Znf_RING_CS"/>
</dbReference>
<dbReference type="STRING" id="38654.A0A3Q0GB03"/>
<feature type="region of interest" description="Disordered" evidence="5">
    <location>
        <begin position="42"/>
        <end position="116"/>
    </location>
</feature>
<dbReference type="SUPFAM" id="SSF88697">
    <property type="entry name" value="PUA domain-like"/>
    <property type="match status" value="1"/>
</dbReference>
<dbReference type="Pfam" id="PF02190">
    <property type="entry name" value="LON_substr_bdg"/>
    <property type="match status" value="1"/>
</dbReference>
<feature type="domain" description="Lon N-terminal" evidence="7">
    <location>
        <begin position="256"/>
        <end position="464"/>
    </location>
</feature>
<accession>A0A3Q0GB03</accession>
<evidence type="ECO:0000313" key="8">
    <source>
        <dbReference type="Proteomes" id="UP000189705"/>
    </source>
</evidence>
<dbReference type="InterPro" id="IPR003111">
    <property type="entry name" value="Lon_prtase_N"/>
</dbReference>
<name>A0A3Q0GB03_ALLSI</name>
<dbReference type="AlphaFoldDB" id="A0A3Q0GB03"/>
<dbReference type="InterPro" id="IPR001841">
    <property type="entry name" value="Znf_RING"/>
</dbReference>
<keyword evidence="2 4" id="KW-0863">Zinc-finger</keyword>
<evidence type="ECO:0000256" key="4">
    <source>
        <dbReference type="PROSITE-ProRule" id="PRU00175"/>
    </source>
</evidence>
<dbReference type="PROSITE" id="PS00518">
    <property type="entry name" value="ZF_RING_1"/>
    <property type="match status" value="1"/>
</dbReference>